<evidence type="ECO:0000256" key="1">
    <source>
        <dbReference type="ARBA" id="ARBA00005351"/>
    </source>
</evidence>
<keyword evidence="3" id="KW-1185">Reference proteome</keyword>
<dbReference type="OrthoDB" id="10252405at2759"/>
<name>A0A1E4T8H6_9ASCO</name>
<dbReference type="InterPro" id="IPR011990">
    <property type="entry name" value="TPR-like_helical_dom_sf"/>
</dbReference>
<organism evidence="2 3">
    <name type="scientific">[Candida] arabinofermentans NRRL YB-2248</name>
    <dbReference type="NCBI Taxonomy" id="983967"/>
    <lineage>
        <taxon>Eukaryota</taxon>
        <taxon>Fungi</taxon>
        <taxon>Dikarya</taxon>
        <taxon>Ascomycota</taxon>
        <taxon>Saccharomycotina</taxon>
        <taxon>Pichiomycetes</taxon>
        <taxon>Pichiales</taxon>
        <taxon>Pichiaceae</taxon>
        <taxon>Ogataea</taxon>
        <taxon>Ogataea/Candida clade</taxon>
    </lineage>
</organism>
<evidence type="ECO:0000313" key="3">
    <source>
        <dbReference type="Proteomes" id="UP000094801"/>
    </source>
</evidence>
<dbReference type="STRING" id="983967.A0A1E4T8H6"/>
<dbReference type="GO" id="GO:0045048">
    <property type="term" value="P:protein insertion into ER membrane"/>
    <property type="evidence" value="ECO:0007669"/>
    <property type="project" value="InterPro"/>
</dbReference>
<dbReference type="PANTHER" id="PTHR12875:SF0">
    <property type="entry name" value="GOLGI TO ER TRAFFIC PROTEIN 4 HOMOLOG"/>
    <property type="match status" value="1"/>
</dbReference>
<evidence type="ECO:0000313" key="2">
    <source>
        <dbReference type="EMBL" id="ODV88039.1"/>
    </source>
</evidence>
<dbReference type="Gene3D" id="1.25.40.10">
    <property type="entry name" value="Tetratricopeptide repeat domain"/>
    <property type="match status" value="1"/>
</dbReference>
<dbReference type="PANTHER" id="PTHR12875">
    <property type="entry name" value="GOLGI TO ER TRAFFIC PROTEIN 4 HOMOLOG"/>
    <property type="match status" value="1"/>
</dbReference>
<protein>
    <submittedName>
        <fullName evidence="2">Uncharacterized protein</fullName>
    </submittedName>
</protein>
<dbReference type="InterPro" id="IPR007317">
    <property type="entry name" value="GET4"/>
</dbReference>
<accession>A0A1E4T8H6</accession>
<gene>
    <name evidence="2" type="ORF">CANARDRAFT_5344</name>
</gene>
<dbReference type="AlphaFoldDB" id="A0A1E4T8H6"/>
<reference evidence="3" key="1">
    <citation type="submission" date="2016-04" db="EMBL/GenBank/DDBJ databases">
        <title>Comparative genomics of biotechnologically important yeasts.</title>
        <authorList>
            <consortium name="DOE Joint Genome Institute"/>
            <person name="Riley R."/>
            <person name="Haridas S."/>
            <person name="Wolfe K.H."/>
            <person name="Lopes M.R."/>
            <person name="Hittinger C.T."/>
            <person name="Goker M."/>
            <person name="Salamov A."/>
            <person name="Wisecaver J."/>
            <person name="Long T.M."/>
            <person name="Aerts A.L."/>
            <person name="Barry K."/>
            <person name="Choi C."/>
            <person name="Clum A."/>
            <person name="Coughlan A.Y."/>
            <person name="Deshpande S."/>
            <person name="Douglass A.P."/>
            <person name="Hanson S.J."/>
            <person name="Klenk H.-P."/>
            <person name="Labutti K."/>
            <person name="Lapidus A."/>
            <person name="Lindquist E."/>
            <person name="Lipzen A."/>
            <person name="Meier-Kolthoff J.P."/>
            <person name="Ohm R.A."/>
            <person name="Otillar R.P."/>
            <person name="Pangilinan J."/>
            <person name="Peng Y."/>
            <person name="Rokas A."/>
            <person name="Rosa C.A."/>
            <person name="Scheuner C."/>
            <person name="Sibirny A.A."/>
            <person name="Slot J.C."/>
            <person name="Stielow J.B."/>
            <person name="Sun H."/>
            <person name="Kurtzman C.P."/>
            <person name="Blackwell M."/>
            <person name="Grigoriev I.V."/>
            <person name="Jeffries T.W."/>
        </authorList>
    </citation>
    <scope>NUCLEOTIDE SEQUENCE [LARGE SCALE GENOMIC DNA]</scope>
    <source>
        <strain evidence="3">NRRL YB-2248</strain>
    </source>
</reference>
<comment type="similarity">
    <text evidence="1">Belongs to the GET4 family.</text>
</comment>
<proteinExistence type="inferred from homology"/>
<dbReference type="Pfam" id="PF04190">
    <property type="entry name" value="GET4"/>
    <property type="match status" value="1"/>
</dbReference>
<dbReference type="Proteomes" id="UP000094801">
    <property type="component" value="Unassembled WGS sequence"/>
</dbReference>
<dbReference type="EMBL" id="KV453847">
    <property type="protein sequence ID" value="ODV88039.1"/>
    <property type="molecule type" value="Genomic_DNA"/>
</dbReference>
<sequence>MSTTSRTAVEGKLKKSLARFKERIENGSYYEAQQTIKSITNRYVHSKNFDAAIELLYQSSMILMEFKKFDETSDLILYMIEIFEIENKPLEEFKKQSLNKVIELITVFPDDDLNLVNLAKELNKFAIKKTGSEVGFVHLNQVLGEKLYYSGSAETVNLSEHYLLLSGTEESRKLLIDLNFGAFMNDQPSTFAYYTSRLVLPFIMLSNIKFATLSLNDMIERLKSSNRAADFPFKLCESILIIEAVSNDSELDDCYKLFNFLQLLLELVQRSSPEHPTNFKVLTNRYKRILEKHELLPKINAIGLMYFSVSIIQKQGNMLQDMMSGLLGGGSR</sequence>
<dbReference type="GO" id="GO:0072380">
    <property type="term" value="C:TRC complex"/>
    <property type="evidence" value="ECO:0007669"/>
    <property type="project" value="TreeGrafter"/>
</dbReference>